<keyword evidence="4" id="KW-1185">Reference proteome</keyword>
<evidence type="ECO:0000256" key="1">
    <source>
        <dbReference type="SAM" id="MobiDB-lite"/>
    </source>
</evidence>
<evidence type="ECO:0000313" key="3">
    <source>
        <dbReference type="EMBL" id="MBM0276999.1"/>
    </source>
</evidence>
<dbReference type="EMBL" id="JAEVHL010000080">
    <property type="protein sequence ID" value="MBM0276999.1"/>
    <property type="molecule type" value="Genomic_DNA"/>
</dbReference>
<keyword evidence="2" id="KW-1133">Transmembrane helix</keyword>
<keyword evidence="2" id="KW-0472">Membrane</keyword>
<name>A0ABS1YHV6_9ACTN</name>
<proteinExistence type="predicted"/>
<gene>
    <name evidence="3" type="ORF">JM949_17130</name>
</gene>
<evidence type="ECO:0000313" key="4">
    <source>
        <dbReference type="Proteomes" id="UP000622245"/>
    </source>
</evidence>
<protein>
    <submittedName>
        <fullName evidence="3">Uncharacterized protein</fullName>
    </submittedName>
</protein>
<feature type="transmembrane region" description="Helical" evidence="2">
    <location>
        <begin position="40"/>
        <end position="61"/>
    </location>
</feature>
<reference evidence="3 4" key="1">
    <citation type="submission" date="2021-01" db="EMBL/GenBank/DDBJ databases">
        <title>Draft genome sequence of Micromonospora sp. strain STR1s_6.</title>
        <authorList>
            <person name="Karlyshev A."/>
            <person name="Jawad R."/>
        </authorList>
    </citation>
    <scope>NUCLEOTIDE SEQUENCE [LARGE SCALE GENOMIC DNA]</scope>
    <source>
        <strain evidence="3 4">STR1S-6</strain>
    </source>
</reference>
<accession>A0ABS1YHV6</accession>
<organism evidence="3 4">
    <name type="scientific">Micromonospora tarensis</name>
    <dbReference type="NCBI Taxonomy" id="2806100"/>
    <lineage>
        <taxon>Bacteria</taxon>
        <taxon>Bacillati</taxon>
        <taxon>Actinomycetota</taxon>
        <taxon>Actinomycetes</taxon>
        <taxon>Micromonosporales</taxon>
        <taxon>Micromonosporaceae</taxon>
        <taxon>Micromonospora</taxon>
    </lineage>
</organism>
<feature type="transmembrane region" description="Helical" evidence="2">
    <location>
        <begin position="73"/>
        <end position="93"/>
    </location>
</feature>
<evidence type="ECO:0000256" key="2">
    <source>
        <dbReference type="SAM" id="Phobius"/>
    </source>
</evidence>
<sequence length="310" mass="29538">MAGPAGVAGVAGMAGPAGVAGAAGPAGVAARAGPAGVAGAVGAGCGSTSGSGVAFFAVALFRGVAARLAGLAARLLGFGVTGVTSAAFLVAVLRTVRALGARLGGSSPAVGSAWPPLGGVGWSSLVSLPGGSGCSALASPPGGGCSALGSLVVAPGVRVACRGSWRSGSGGWKSTGGAALARRGRWDAAAAAGGAAVSADCSAAVGACPAAIGPCPAGTGGVKVARGERRRARSAGSRRGDSLGGCSCISMKRSPDHDAAQRENTGADDPGGRTPEVVLLPVGADLYPRARWSEDHQGRLRLVWSMAPHC</sequence>
<feature type="region of interest" description="Disordered" evidence="1">
    <location>
        <begin position="219"/>
        <end position="277"/>
    </location>
</feature>
<keyword evidence="2" id="KW-0812">Transmembrane</keyword>
<comment type="caution">
    <text evidence="3">The sequence shown here is derived from an EMBL/GenBank/DDBJ whole genome shotgun (WGS) entry which is preliminary data.</text>
</comment>
<dbReference type="Proteomes" id="UP000622245">
    <property type="component" value="Unassembled WGS sequence"/>
</dbReference>